<organism evidence="3">
    <name type="scientific">freshwater metagenome</name>
    <dbReference type="NCBI Taxonomy" id="449393"/>
    <lineage>
        <taxon>unclassified sequences</taxon>
        <taxon>metagenomes</taxon>
        <taxon>ecological metagenomes</taxon>
    </lineage>
</organism>
<dbReference type="SUPFAM" id="SSF55073">
    <property type="entry name" value="Nucleotide cyclase"/>
    <property type="match status" value="1"/>
</dbReference>
<dbReference type="PANTHER" id="PTHR45138">
    <property type="entry name" value="REGULATORY COMPONENTS OF SENSORY TRANSDUCTION SYSTEM"/>
    <property type="match status" value="1"/>
</dbReference>
<feature type="transmembrane region" description="Helical" evidence="1">
    <location>
        <begin position="81"/>
        <end position="99"/>
    </location>
</feature>
<proteinExistence type="predicted"/>
<name>A0A6J7F2P9_9ZZZZ</name>
<dbReference type="InterPro" id="IPR043128">
    <property type="entry name" value="Rev_trsase/Diguanyl_cyclase"/>
</dbReference>
<evidence type="ECO:0000313" key="3">
    <source>
        <dbReference type="EMBL" id="CAB4887390.1"/>
    </source>
</evidence>
<dbReference type="Gene3D" id="3.30.70.270">
    <property type="match status" value="1"/>
</dbReference>
<feature type="transmembrane region" description="Helical" evidence="1">
    <location>
        <begin position="6"/>
        <end position="24"/>
    </location>
</feature>
<keyword evidence="1" id="KW-1133">Transmembrane helix</keyword>
<dbReference type="CDD" id="cd01949">
    <property type="entry name" value="GGDEF"/>
    <property type="match status" value="1"/>
</dbReference>
<keyword evidence="1" id="KW-0812">Transmembrane</keyword>
<protein>
    <submittedName>
        <fullName evidence="3">Unannotated protein</fullName>
    </submittedName>
</protein>
<dbReference type="SMART" id="SM00267">
    <property type="entry name" value="GGDEF"/>
    <property type="match status" value="1"/>
</dbReference>
<evidence type="ECO:0000259" key="2">
    <source>
        <dbReference type="PROSITE" id="PS50887"/>
    </source>
</evidence>
<evidence type="ECO:0000256" key="1">
    <source>
        <dbReference type="SAM" id="Phobius"/>
    </source>
</evidence>
<dbReference type="NCBIfam" id="TIGR00254">
    <property type="entry name" value="GGDEF"/>
    <property type="match status" value="1"/>
</dbReference>
<sequence length="279" mass="30091">MTSNRTSFLLSVVAPLAFIVIILTADAIEGPKTAYVGILATVPMLAAVFGTVWSTAFISVITVLAGWSFGHFESDGNVQAQSVRLIIISIVGVIAVYAVRIRIARERALVEALKEGALAVQMRKLSETDQLTELLNRRGLLANIENHSEHERTLAIIDLDNLKQVNDEHGHLVGDHYLTAISGRIAGAISKTDLVGRWGGDEFLVVLETTSDTAVQVLERLRNVVTRAEITTDSVRIPASFSAGAATWGVGESIDEVLRRADAALYSAKSQGRNTVIFA</sequence>
<dbReference type="GO" id="GO:0052621">
    <property type="term" value="F:diguanylate cyclase activity"/>
    <property type="evidence" value="ECO:0007669"/>
    <property type="project" value="TreeGrafter"/>
</dbReference>
<gene>
    <name evidence="3" type="ORF">UFOPK3495_00031</name>
</gene>
<dbReference type="InterPro" id="IPR000160">
    <property type="entry name" value="GGDEF_dom"/>
</dbReference>
<dbReference type="Pfam" id="PF00990">
    <property type="entry name" value="GGDEF"/>
    <property type="match status" value="1"/>
</dbReference>
<dbReference type="InterPro" id="IPR029787">
    <property type="entry name" value="Nucleotide_cyclase"/>
</dbReference>
<dbReference type="PANTHER" id="PTHR45138:SF9">
    <property type="entry name" value="DIGUANYLATE CYCLASE DGCM-RELATED"/>
    <property type="match status" value="1"/>
</dbReference>
<dbReference type="EMBL" id="CAFBMC010000001">
    <property type="protein sequence ID" value="CAB4887390.1"/>
    <property type="molecule type" value="Genomic_DNA"/>
</dbReference>
<dbReference type="AlphaFoldDB" id="A0A6J7F2P9"/>
<feature type="transmembrane region" description="Helical" evidence="1">
    <location>
        <begin position="36"/>
        <end position="69"/>
    </location>
</feature>
<accession>A0A6J7F2P9</accession>
<keyword evidence="1" id="KW-0472">Membrane</keyword>
<dbReference type="InterPro" id="IPR050469">
    <property type="entry name" value="Diguanylate_Cyclase"/>
</dbReference>
<feature type="domain" description="GGDEF" evidence="2">
    <location>
        <begin position="150"/>
        <end position="279"/>
    </location>
</feature>
<reference evidence="3" key="1">
    <citation type="submission" date="2020-05" db="EMBL/GenBank/DDBJ databases">
        <authorList>
            <person name="Chiriac C."/>
            <person name="Salcher M."/>
            <person name="Ghai R."/>
            <person name="Kavagutti S V."/>
        </authorList>
    </citation>
    <scope>NUCLEOTIDE SEQUENCE</scope>
</reference>
<dbReference type="PROSITE" id="PS50887">
    <property type="entry name" value="GGDEF"/>
    <property type="match status" value="1"/>
</dbReference>